<name>A0A0F7L8W2_9VIRU</name>
<sequence length="64" mass="6614">MSSLRSLGIDDSALLNPSPAALAPKGQLKKVFIHLNAFPPVVVSSTPQIRGSKASIGAPFIDSV</sequence>
<accession>A0A0F7L8W2</accession>
<dbReference type="EMBL" id="KR029599">
    <property type="protein sequence ID" value="AKH47827.1"/>
    <property type="molecule type" value="Genomic_DNA"/>
</dbReference>
<protein>
    <submittedName>
        <fullName evidence="1">Uncharacterized protein</fullName>
    </submittedName>
</protein>
<proteinExistence type="predicted"/>
<organism evidence="1">
    <name type="scientific">uncultured marine virus</name>
    <dbReference type="NCBI Taxonomy" id="186617"/>
    <lineage>
        <taxon>Viruses</taxon>
        <taxon>environmental samples</taxon>
    </lineage>
</organism>
<evidence type="ECO:0000313" key="1">
    <source>
        <dbReference type="EMBL" id="AKH47827.1"/>
    </source>
</evidence>
<reference evidence="1" key="2">
    <citation type="submission" date="2015-03" db="EMBL/GenBank/DDBJ databases">
        <authorList>
            <person name="Chow C.-E.T."/>
            <person name="Winget D.M."/>
            <person name="White R.A.III."/>
            <person name="Hallam S.J."/>
            <person name="Suttle C.A."/>
        </authorList>
    </citation>
    <scope>NUCLEOTIDE SEQUENCE</scope>
    <source>
        <strain evidence="1">Oxic1_4</strain>
    </source>
</reference>
<reference evidence="1" key="1">
    <citation type="journal article" date="2015" name="Front. Microbiol.">
        <title>Combining genomic sequencing methods to explore viral diversity and reveal potential virus-host interactions.</title>
        <authorList>
            <person name="Chow C.E."/>
            <person name="Winget D.M."/>
            <person name="White R.A.III."/>
            <person name="Hallam S.J."/>
            <person name="Suttle C.A."/>
        </authorList>
    </citation>
    <scope>NUCLEOTIDE SEQUENCE</scope>
    <source>
        <strain evidence="1">Oxic1_4</strain>
    </source>
</reference>